<dbReference type="PROSITE" id="PS51186">
    <property type="entry name" value="GNAT"/>
    <property type="match status" value="1"/>
</dbReference>
<evidence type="ECO:0000313" key="2">
    <source>
        <dbReference type="EMBL" id="EOZ98385.1"/>
    </source>
</evidence>
<dbReference type="CDD" id="cd04301">
    <property type="entry name" value="NAT_SF"/>
    <property type="match status" value="1"/>
</dbReference>
<name>S2DMF7_INDAL</name>
<protein>
    <submittedName>
        <fullName evidence="2">GCN5-related N-acetyltransferase</fullName>
    </submittedName>
</protein>
<comment type="caution">
    <text evidence="2">The sequence shown here is derived from an EMBL/GenBank/DDBJ whole genome shotgun (WGS) entry which is preliminary data.</text>
</comment>
<evidence type="ECO:0000259" key="1">
    <source>
        <dbReference type="PROSITE" id="PS51186"/>
    </source>
</evidence>
<dbReference type="eggNOG" id="COG0456">
    <property type="taxonomic scope" value="Bacteria"/>
</dbReference>
<feature type="domain" description="N-acetyltransferase" evidence="1">
    <location>
        <begin position="1"/>
        <end position="134"/>
    </location>
</feature>
<sequence length="134" mass="15413">MVIKEISIGEALPIRQKAMWPDESMDFVKVEGDEKAVHLGLLLDRKLISVVSIFGTGEVVQFRKFGTLPDYQKRGFGSKLLVYLIGFLKERSVKKIWCNARTERVDFYEGFGFTATTKTFFKTGKEYVIMEMEL</sequence>
<organism evidence="2 3">
    <name type="scientific">Indibacter alkaliphilus (strain CCUG 57479 / KCTC 22604 / LW1)</name>
    <dbReference type="NCBI Taxonomy" id="1189612"/>
    <lineage>
        <taxon>Bacteria</taxon>
        <taxon>Pseudomonadati</taxon>
        <taxon>Bacteroidota</taxon>
        <taxon>Cytophagia</taxon>
        <taxon>Cytophagales</taxon>
        <taxon>Cyclobacteriaceae</taxon>
    </lineage>
</organism>
<reference evidence="2 3" key="1">
    <citation type="journal article" date="2013" name="Genome Announc.">
        <title>Draft Genome Sequence of Indibacter alkaliphilus Strain LW1T, Isolated from Lonar Lake, a Haloalkaline Lake in the Buldana District of Maharashtra, India.</title>
        <authorList>
            <person name="Singh A."/>
            <person name="Kumar Jangir P."/>
            <person name="Sharma R."/>
            <person name="Singh A."/>
            <person name="Kumar Pinnaka A."/>
            <person name="Shivaji S."/>
        </authorList>
    </citation>
    <scope>NUCLEOTIDE SEQUENCE [LARGE SCALE GENOMIC DNA]</scope>
    <source>
        <strain evidence="3">CCUG 57479 / KCTC 22604 / LW1</strain>
    </source>
</reference>
<gene>
    <name evidence="2" type="ORF">A33Q_1039</name>
</gene>
<dbReference type="InterPro" id="IPR000182">
    <property type="entry name" value="GNAT_dom"/>
</dbReference>
<dbReference type="Pfam" id="PF13673">
    <property type="entry name" value="Acetyltransf_10"/>
    <property type="match status" value="1"/>
</dbReference>
<dbReference type="InterPro" id="IPR016181">
    <property type="entry name" value="Acyl_CoA_acyltransferase"/>
</dbReference>
<accession>S2DMF7</accession>
<dbReference type="SUPFAM" id="SSF55729">
    <property type="entry name" value="Acyl-CoA N-acyltransferases (Nat)"/>
    <property type="match status" value="1"/>
</dbReference>
<dbReference type="OrthoDB" id="9789605at2"/>
<dbReference type="EMBL" id="ALWO02000023">
    <property type="protein sequence ID" value="EOZ98385.1"/>
    <property type="molecule type" value="Genomic_DNA"/>
</dbReference>
<proteinExistence type="predicted"/>
<dbReference type="AlphaFoldDB" id="S2DMF7"/>
<keyword evidence="3" id="KW-1185">Reference proteome</keyword>
<dbReference type="STRING" id="1189612.A33Q_1039"/>
<dbReference type="Proteomes" id="UP000006073">
    <property type="component" value="Unassembled WGS sequence"/>
</dbReference>
<evidence type="ECO:0000313" key="3">
    <source>
        <dbReference type="Proteomes" id="UP000006073"/>
    </source>
</evidence>
<dbReference type="GO" id="GO:0016747">
    <property type="term" value="F:acyltransferase activity, transferring groups other than amino-acyl groups"/>
    <property type="evidence" value="ECO:0007669"/>
    <property type="project" value="InterPro"/>
</dbReference>
<dbReference type="Gene3D" id="3.40.630.30">
    <property type="match status" value="1"/>
</dbReference>
<dbReference type="RefSeq" id="WP_009032370.1">
    <property type="nucleotide sequence ID" value="NZ_ALWO02000023.1"/>
</dbReference>